<dbReference type="AlphaFoldDB" id="A0A2U1L790"/>
<accession>A0A2U1L790</accession>
<dbReference type="Pfam" id="PF14223">
    <property type="entry name" value="Retrotran_gag_2"/>
    <property type="match status" value="1"/>
</dbReference>
<keyword evidence="2" id="KW-1185">Reference proteome</keyword>
<evidence type="ECO:0008006" key="3">
    <source>
        <dbReference type="Google" id="ProtNLM"/>
    </source>
</evidence>
<dbReference type="PANTHER" id="PTHR47481:SF41">
    <property type="entry name" value="COPIA-LIKE POLYPROTEIN_RETROTRANSPOSON"/>
    <property type="match status" value="1"/>
</dbReference>
<reference evidence="1 2" key="1">
    <citation type="journal article" date="2018" name="Mol. Plant">
        <title>The genome of Artemisia annua provides insight into the evolution of Asteraceae family and artemisinin biosynthesis.</title>
        <authorList>
            <person name="Shen Q."/>
            <person name="Zhang L."/>
            <person name="Liao Z."/>
            <person name="Wang S."/>
            <person name="Yan T."/>
            <person name="Shi P."/>
            <person name="Liu M."/>
            <person name="Fu X."/>
            <person name="Pan Q."/>
            <person name="Wang Y."/>
            <person name="Lv Z."/>
            <person name="Lu X."/>
            <person name="Zhang F."/>
            <person name="Jiang W."/>
            <person name="Ma Y."/>
            <person name="Chen M."/>
            <person name="Hao X."/>
            <person name="Li L."/>
            <person name="Tang Y."/>
            <person name="Lv G."/>
            <person name="Zhou Y."/>
            <person name="Sun X."/>
            <person name="Brodelius P.E."/>
            <person name="Rose J.K.C."/>
            <person name="Tang K."/>
        </authorList>
    </citation>
    <scope>NUCLEOTIDE SEQUENCE [LARGE SCALE GENOMIC DNA]</scope>
    <source>
        <strain evidence="2">cv. Huhao1</strain>
        <tissue evidence="1">Leaf</tissue>
    </source>
</reference>
<evidence type="ECO:0000313" key="2">
    <source>
        <dbReference type="Proteomes" id="UP000245207"/>
    </source>
</evidence>
<sequence length="165" mass="18523">MAGDEDTPPPPPPSTSVNKLIPFGITNKVPVKLSLEKHNYNSWSSFFKIYHGSLGLKSHVEKEASSSEPNPEWCKLDDLIKMWILGSLCDSHQEQVVSTLGNAKALWDHLQNLFHDNKDARAINLDNELRSIKIGTMSINDYCTKIKSMADRLKNLGSSYFSHIP</sequence>
<protein>
    <recommendedName>
        <fullName evidence="3">Hybrid signal transduction histidine kinase M</fullName>
    </recommendedName>
</protein>
<name>A0A2U1L790_ARTAN</name>
<evidence type="ECO:0000313" key="1">
    <source>
        <dbReference type="EMBL" id="PWA44856.1"/>
    </source>
</evidence>
<dbReference type="EMBL" id="PKPP01011064">
    <property type="protein sequence ID" value="PWA44856.1"/>
    <property type="molecule type" value="Genomic_DNA"/>
</dbReference>
<gene>
    <name evidence="1" type="ORF">CTI12_AA522890</name>
</gene>
<dbReference type="Proteomes" id="UP000245207">
    <property type="component" value="Unassembled WGS sequence"/>
</dbReference>
<organism evidence="1 2">
    <name type="scientific">Artemisia annua</name>
    <name type="common">Sweet wormwood</name>
    <dbReference type="NCBI Taxonomy" id="35608"/>
    <lineage>
        <taxon>Eukaryota</taxon>
        <taxon>Viridiplantae</taxon>
        <taxon>Streptophyta</taxon>
        <taxon>Embryophyta</taxon>
        <taxon>Tracheophyta</taxon>
        <taxon>Spermatophyta</taxon>
        <taxon>Magnoliopsida</taxon>
        <taxon>eudicotyledons</taxon>
        <taxon>Gunneridae</taxon>
        <taxon>Pentapetalae</taxon>
        <taxon>asterids</taxon>
        <taxon>campanulids</taxon>
        <taxon>Asterales</taxon>
        <taxon>Asteraceae</taxon>
        <taxon>Asteroideae</taxon>
        <taxon>Anthemideae</taxon>
        <taxon>Artemisiinae</taxon>
        <taxon>Artemisia</taxon>
    </lineage>
</organism>
<comment type="caution">
    <text evidence="1">The sequence shown here is derived from an EMBL/GenBank/DDBJ whole genome shotgun (WGS) entry which is preliminary data.</text>
</comment>
<proteinExistence type="predicted"/>
<dbReference type="PANTHER" id="PTHR47481">
    <property type="match status" value="1"/>
</dbReference>
<dbReference type="OrthoDB" id="1699318at2759"/>